<protein>
    <submittedName>
        <fullName evidence="1">WD40 repeat protein</fullName>
    </submittedName>
</protein>
<gene>
    <name evidence="1" type="ORF">EV148_104172</name>
</gene>
<dbReference type="PROSITE" id="PS51257">
    <property type="entry name" value="PROKAR_LIPOPROTEIN"/>
    <property type="match status" value="1"/>
</dbReference>
<dbReference type="SUPFAM" id="SSF82171">
    <property type="entry name" value="DPP6 N-terminal domain-like"/>
    <property type="match status" value="1"/>
</dbReference>
<evidence type="ECO:0000313" key="1">
    <source>
        <dbReference type="EMBL" id="TCO40810.1"/>
    </source>
</evidence>
<comment type="caution">
    <text evidence="1">The sequence shown here is derived from an EMBL/GenBank/DDBJ whole genome shotgun (WGS) entry which is preliminary data.</text>
</comment>
<accession>A0A4V2S2K7</accession>
<dbReference type="Pfam" id="PF07676">
    <property type="entry name" value="PD40"/>
    <property type="match status" value="3"/>
</dbReference>
<dbReference type="AlphaFoldDB" id="A0A4V2S2K7"/>
<dbReference type="EMBL" id="SLWQ01000004">
    <property type="protein sequence ID" value="TCO40810.1"/>
    <property type="molecule type" value="Genomic_DNA"/>
</dbReference>
<proteinExistence type="predicted"/>
<evidence type="ECO:0000313" key="2">
    <source>
        <dbReference type="Proteomes" id="UP000294862"/>
    </source>
</evidence>
<dbReference type="InterPro" id="IPR011659">
    <property type="entry name" value="WD40"/>
</dbReference>
<organism evidence="1 2">
    <name type="scientific">Dokdonella fugitiva</name>
    <dbReference type="NCBI Taxonomy" id="328517"/>
    <lineage>
        <taxon>Bacteria</taxon>
        <taxon>Pseudomonadati</taxon>
        <taxon>Pseudomonadota</taxon>
        <taxon>Gammaproteobacteria</taxon>
        <taxon>Lysobacterales</taxon>
        <taxon>Rhodanobacteraceae</taxon>
        <taxon>Dokdonella</taxon>
    </lineage>
</organism>
<dbReference type="InterPro" id="IPR011042">
    <property type="entry name" value="6-blade_b-propeller_TolB-like"/>
</dbReference>
<reference evidence="1 2" key="1">
    <citation type="journal article" date="2015" name="Stand. Genomic Sci.">
        <title>Genomic Encyclopedia of Bacterial and Archaeal Type Strains, Phase III: the genomes of soil and plant-associated and newly described type strains.</title>
        <authorList>
            <person name="Whitman W.B."/>
            <person name="Woyke T."/>
            <person name="Klenk H.P."/>
            <person name="Zhou Y."/>
            <person name="Lilburn T.G."/>
            <person name="Beck B.J."/>
            <person name="De Vos P."/>
            <person name="Vandamme P."/>
            <person name="Eisen J.A."/>
            <person name="Garrity G."/>
            <person name="Hugenholtz P."/>
            <person name="Kyrpides N.C."/>
        </authorList>
    </citation>
    <scope>NUCLEOTIDE SEQUENCE [LARGE SCALE GENOMIC DNA]</scope>
    <source>
        <strain evidence="1 2">A3</strain>
    </source>
</reference>
<keyword evidence="2" id="KW-1185">Reference proteome</keyword>
<sequence>MAPMHRRHRAPSIATAVISSAFVACGVAAGERVEPWTPAGISSSRFESHAAFDPRTGDVWFVRSSPKFEGWRILVSRCGANGWGDPQPPPFPGDGVEADPWFTSDGRTLYFISSRTRDGTPRKDLDIWRVDRAAGGQWGTPQRLPEPVNSSAQEWFPRLASDGWLYFGSGRPGGHGKTDIWRAREEGGRWTVENAGPAFNGPGDEYEPLPSTDGTWMLLEGNGAYYRVRRDGNGWRPREKLPAEINRNGSEIGATFSPSGRTVLFARDTKGPLSGEFFLWHVGAHEAWPPACPAPK</sequence>
<dbReference type="Proteomes" id="UP000294862">
    <property type="component" value="Unassembled WGS sequence"/>
</dbReference>
<dbReference type="Gene3D" id="2.120.10.30">
    <property type="entry name" value="TolB, C-terminal domain"/>
    <property type="match status" value="1"/>
</dbReference>
<name>A0A4V2S2K7_9GAMM</name>